<keyword evidence="2" id="KW-1185">Reference proteome</keyword>
<dbReference type="AlphaFoldDB" id="A0AAW1RYH0"/>
<evidence type="ECO:0000313" key="1">
    <source>
        <dbReference type="EMBL" id="KAK9838801.1"/>
    </source>
</evidence>
<evidence type="ECO:0000313" key="2">
    <source>
        <dbReference type="Proteomes" id="UP001438707"/>
    </source>
</evidence>
<comment type="caution">
    <text evidence="1">The sequence shown here is derived from an EMBL/GenBank/DDBJ whole genome shotgun (WGS) entry which is preliminary data.</text>
</comment>
<sequence length="77" mass="8140">MPQRPLCKSTSTQRSAAALGSRLSPSLGVLHEITFALASLRAEAASSRKLLEVAFRSQADPAQETLGVPCYGQHNGC</sequence>
<accession>A0AAW1RYH0</accession>
<protein>
    <submittedName>
        <fullName evidence="1">Uncharacterized protein</fullName>
    </submittedName>
</protein>
<proteinExistence type="predicted"/>
<organism evidence="1 2">
    <name type="scientific">Apatococcus lobatus</name>
    <dbReference type="NCBI Taxonomy" id="904363"/>
    <lineage>
        <taxon>Eukaryota</taxon>
        <taxon>Viridiplantae</taxon>
        <taxon>Chlorophyta</taxon>
        <taxon>core chlorophytes</taxon>
        <taxon>Trebouxiophyceae</taxon>
        <taxon>Chlorellales</taxon>
        <taxon>Chlorellaceae</taxon>
        <taxon>Apatococcus</taxon>
    </lineage>
</organism>
<reference evidence="1 2" key="1">
    <citation type="journal article" date="2024" name="Nat. Commun.">
        <title>Phylogenomics reveals the evolutionary origins of lichenization in chlorophyte algae.</title>
        <authorList>
            <person name="Puginier C."/>
            <person name="Libourel C."/>
            <person name="Otte J."/>
            <person name="Skaloud P."/>
            <person name="Haon M."/>
            <person name="Grisel S."/>
            <person name="Petersen M."/>
            <person name="Berrin J.G."/>
            <person name="Delaux P.M."/>
            <person name="Dal Grande F."/>
            <person name="Keller J."/>
        </authorList>
    </citation>
    <scope>NUCLEOTIDE SEQUENCE [LARGE SCALE GENOMIC DNA]</scope>
    <source>
        <strain evidence="1 2">SAG 2145</strain>
    </source>
</reference>
<gene>
    <name evidence="1" type="ORF">WJX74_003549</name>
</gene>
<name>A0AAW1RYH0_9CHLO</name>
<dbReference type="EMBL" id="JALJOS010000005">
    <property type="protein sequence ID" value="KAK9838801.1"/>
    <property type="molecule type" value="Genomic_DNA"/>
</dbReference>
<dbReference type="Proteomes" id="UP001438707">
    <property type="component" value="Unassembled WGS sequence"/>
</dbReference>